<proteinExistence type="predicted"/>
<gene>
    <name evidence="2" type="ORF">MEDL_11728</name>
</gene>
<dbReference type="InterPro" id="IPR008979">
    <property type="entry name" value="Galactose-bd-like_sf"/>
</dbReference>
<dbReference type="Gene3D" id="2.60.120.260">
    <property type="entry name" value="Galactose-binding domain-like"/>
    <property type="match status" value="1"/>
</dbReference>
<evidence type="ECO:0000256" key="1">
    <source>
        <dbReference type="SAM" id="Phobius"/>
    </source>
</evidence>
<accession>A0A8S3QJI0</accession>
<evidence type="ECO:0000313" key="3">
    <source>
        <dbReference type="Proteomes" id="UP000683360"/>
    </source>
</evidence>
<comment type="caution">
    <text evidence="2">The sequence shown here is derived from an EMBL/GenBank/DDBJ whole genome shotgun (WGS) entry which is preliminary data.</text>
</comment>
<dbReference type="Proteomes" id="UP000683360">
    <property type="component" value="Unassembled WGS sequence"/>
</dbReference>
<evidence type="ECO:0008006" key="4">
    <source>
        <dbReference type="Google" id="ProtNLM"/>
    </source>
</evidence>
<keyword evidence="3" id="KW-1185">Reference proteome</keyword>
<keyword evidence="1" id="KW-0812">Transmembrane</keyword>
<dbReference type="OrthoDB" id="6153728at2759"/>
<dbReference type="AlphaFoldDB" id="A0A8S3QJI0"/>
<protein>
    <recommendedName>
        <fullName evidence="4">Fucolectin tachylectin-4 pentraxin-1 domain-containing protein</fullName>
    </recommendedName>
</protein>
<dbReference type="EMBL" id="CAJPWZ010000580">
    <property type="protein sequence ID" value="CAG2196885.1"/>
    <property type="molecule type" value="Genomic_DNA"/>
</dbReference>
<reference evidence="2" key="1">
    <citation type="submission" date="2021-03" db="EMBL/GenBank/DDBJ databases">
        <authorList>
            <person name="Bekaert M."/>
        </authorList>
    </citation>
    <scope>NUCLEOTIDE SEQUENCE</scope>
</reference>
<keyword evidence="1" id="KW-1133">Transmembrane helix</keyword>
<feature type="transmembrane region" description="Helical" evidence="1">
    <location>
        <begin position="364"/>
        <end position="388"/>
    </location>
</feature>
<evidence type="ECO:0000313" key="2">
    <source>
        <dbReference type="EMBL" id="CAG2196885.1"/>
    </source>
</evidence>
<sequence length="398" mass="44590">MDSKPKAVRAGHKSAVKRLLRKTEDDSNLDNEESAELLETLIQKQKIISALDEDIMNSLKEEDIEEEILNADEYKFFLNTKIRHLRKTFANKLCTDNDIPPHDHALPSHTFENINQHSSVPFKLNNFVIGMYIHVQAVLLIVIPEIMVLCDYCNLALYKPTTANCYDTSHPCHAVDGDHNQTFVSCKSNHPWWQVDMGMSRKVDSIKILFLPGEPTDDISTTTFEDISPGGDILNITKCGLQRTIHPDFKKKVLSGTIKIQEVEVYGDVDGPCPEITEKWICDSMCVAPEGATGEQVCSRCKCPCTTLGEEVNHILTEEELQQKIDKLVNEISIDKKNTAVSKRKLISAPDSRKSAVAVGSTGIVILALLLLGIIAMDASRLVCLVHLTRRFCNKYKN</sequence>
<name>A0A8S3QJI0_MYTED</name>
<organism evidence="2 3">
    <name type="scientific">Mytilus edulis</name>
    <name type="common">Blue mussel</name>
    <dbReference type="NCBI Taxonomy" id="6550"/>
    <lineage>
        <taxon>Eukaryota</taxon>
        <taxon>Metazoa</taxon>
        <taxon>Spiralia</taxon>
        <taxon>Lophotrochozoa</taxon>
        <taxon>Mollusca</taxon>
        <taxon>Bivalvia</taxon>
        <taxon>Autobranchia</taxon>
        <taxon>Pteriomorphia</taxon>
        <taxon>Mytilida</taxon>
        <taxon>Mytiloidea</taxon>
        <taxon>Mytilidae</taxon>
        <taxon>Mytilinae</taxon>
        <taxon>Mytilus</taxon>
    </lineage>
</organism>
<keyword evidence="1" id="KW-0472">Membrane</keyword>
<dbReference type="SUPFAM" id="SSF49785">
    <property type="entry name" value="Galactose-binding domain-like"/>
    <property type="match status" value="1"/>
</dbReference>